<reference evidence="4" key="1">
    <citation type="submission" date="2015-10" db="EMBL/GenBank/DDBJ databases">
        <title>Analysis of five complete genome sequences for members of the class Peribacteria in the recently recognized Peregrinibacteria bacterial phylum.</title>
        <authorList>
            <person name="Anantharaman K."/>
            <person name="Brown C.T."/>
            <person name="Burstein D."/>
            <person name="Castelle C.J."/>
            <person name="Probst A.J."/>
            <person name="Thomas B.C."/>
            <person name="Williams K.H."/>
            <person name="Banfield J.F."/>
        </authorList>
    </citation>
    <scope>NUCLEOTIDE SEQUENCE [LARGE SCALE GENOMIC DNA]</scope>
</reference>
<dbReference type="InterPro" id="IPR012429">
    <property type="entry name" value="HGSNAT_cat"/>
</dbReference>
<accession>A0A0S1SKA6</accession>
<organism evidence="3 4">
    <name type="scientific">Candidatus Peribacter riflensis</name>
    <dbReference type="NCBI Taxonomy" id="1735162"/>
    <lineage>
        <taxon>Bacteria</taxon>
        <taxon>Candidatus Peregrinibacteriota</taxon>
        <taxon>Candidatus Peribacteria</taxon>
        <taxon>Candidatus Peribacterales</taxon>
        <taxon>Candidatus Peribacteraceae</taxon>
        <taxon>Candidatus Peribacter</taxon>
    </lineage>
</organism>
<evidence type="ECO:0000313" key="3">
    <source>
        <dbReference type="EMBL" id="ALM13417.1"/>
    </source>
</evidence>
<accession>A0A0S1SWW3</accession>
<dbReference type="STRING" id="1735162.PeribacterB2_0746"/>
<dbReference type="EMBL" id="CP013065">
    <property type="protein sequence ID" value="ALM13417.1"/>
    <property type="molecule type" value="Genomic_DNA"/>
</dbReference>
<dbReference type="Pfam" id="PF07786">
    <property type="entry name" value="HGSNAT_cat"/>
    <property type="match status" value="1"/>
</dbReference>
<feature type="domain" description="Heparan-alpha-glucosaminide N-acetyltransferase catalytic" evidence="2">
    <location>
        <begin position="10"/>
        <end position="235"/>
    </location>
</feature>
<feature type="transmembrane region" description="Helical" evidence="1">
    <location>
        <begin position="93"/>
        <end position="110"/>
    </location>
</feature>
<feature type="transmembrane region" description="Helical" evidence="1">
    <location>
        <begin position="51"/>
        <end position="72"/>
    </location>
</feature>
<reference evidence="3 4" key="2">
    <citation type="journal article" date="2016" name="PeerJ">
        <title>Analysis of five complete genome sequences for members of the class Peribacteria in the recently recognized Peregrinibacteria bacterial phylum.</title>
        <authorList>
            <person name="Anantharaman K."/>
            <person name="Brown C.T."/>
            <person name="Burstein D."/>
            <person name="Castelle C.J."/>
            <person name="Probst A.J."/>
            <person name="Thomas B.C."/>
            <person name="Williams K.H."/>
            <person name="Banfield J.F."/>
        </authorList>
    </citation>
    <scope>NUCLEOTIDE SEQUENCE [LARGE SCALE GENOMIC DNA]</scope>
    <source>
        <strain evidence="3">RIFOXYD1_FULL_PER-ii_59_16</strain>
    </source>
</reference>
<feature type="transmembrane region" description="Helical" evidence="1">
    <location>
        <begin position="180"/>
        <end position="201"/>
    </location>
</feature>
<protein>
    <recommendedName>
        <fullName evidence="2">Heparan-alpha-glucosaminide N-acetyltransferase catalytic domain-containing protein</fullName>
    </recommendedName>
</protein>
<keyword evidence="1" id="KW-0812">Transmembrane</keyword>
<evidence type="ECO:0000313" key="4">
    <source>
        <dbReference type="Proteomes" id="UP000069135"/>
    </source>
</evidence>
<evidence type="ECO:0000259" key="2">
    <source>
        <dbReference type="Pfam" id="PF07786"/>
    </source>
</evidence>
<keyword evidence="1" id="KW-0472">Membrane</keyword>
<dbReference type="Proteomes" id="UP000069135">
    <property type="component" value="Chromosome"/>
</dbReference>
<feature type="transmembrane region" description="Helical" evidence="1">
    <location>
        <begin position="142"/>
        <end position="160"/>
    </location>
</feature>
<dbReference type="KEGG" id="prf:PeribacterA2_0745"/>
<name>A0A0S1SKA6_9BACT</name>
<sequence length="251" mass="28269">MDTRSAPTARYLEIDVLRTVAIICMVIYHAAFDLAFFHSFPLEPTAGGWLWLQRLTANLFLLIVGVSFAISYGRMTERDAGMREIVAKYWKRAALLLLIASGISGVTYLFVGNEWIRFGALHLIGTALLLLPLLMPLKEGTALLALLVLFLSPFLRGLSVDSALLLPLGLPPRSFASVDYLPLIPWMAPVLFGTALGNMLYNRRWLRRHLPRNRFTVLLALPGRHALMIYLLHQPILLTILWILLRQPNIS</sequence>
<accession>A0A0S1SSF0</accession>
<keyword evidence="1" id="KW-1133">Transmembrane helix</keyword>
<feature type="transmembrane region" description="Helical" evidence="1">
    <location>
        <begin position="222"/>
        <end position="245"/>
    </location>
</feature>
<accession>A0A0S1SII0</accession>
<proteinExistence type="predicted"/>
<dbReference type="AlphaFoldDB" id="A0A0S1SKA6"/>
<gene>
    <name evidence="3" type="ORF">PeribacterD1_0746</name>
</gene>
<accession>A0A0S1SQY2</accession>
<feature type="transmembrane region" description="Helical" evidence="1">
    <location>
        <begin position="116"/>
        <end position="135"/>
    </location>
</feature>
<evidence type="ECO:0000256" key="1">
    <source>
        <dbReference type="SAM" id="Phobius"/>
    </source>
</evidence>